<comment type="caution">
    <text evidence="1">The sequence shown here is derived from an EMBL/GenBank/DDBJ whole genome shotgun (WGS) entry which is preliminary data.</text>
</comment>
<evidence type="ECO:0000313" key="1">
    <source>
        <dbReference type="EMBL" id="KAA6395790.1"/>
    </source>
</evidence>
<proteinExistence type="predicted"/>
<sequence length="241" mass="27132">MNRVEARRAIGADSRVMDGAVAMSKERDAKDRLDPGNKWRKILDCRKLNSAIIKQHFQMEDLITTTQTIKQGDFATQLDLWMIYHHLKVSEDLQRNMSESNHGEVQRESGIINGRPTDLIVGKEIAGIRYSLDYLIHEGARLEDVISQIQGNINEGLSIPWLEMEDLNDGSMHSSGQVKIIEIKVEKIVRVFDGGKGSRCQEISTTTGRVEFSGIANNGFFSIYGINQPSKNGCVQKPRMK</sequence>
<dbReference type="Gene3D" id="3.30.70.270">
    <property type="match status" value="1"/>
</dbReference>
<dbReference type="InterPro" id="IPR043502">
    <property type="entry name" value="DNA/RNA_pol_sf"/>
</dbReference>
<dbReference type="InterPro" id="IPR043128">
    <property type="entry name" value="Rev_trsase/Diguanyl_cyclase"/>
</dbReference>
<organism evidence="1 2">
    <name type="scientific">Streblomastix strix</name>
    <dbReference type="NCBI Taxonomy" id="222440"/>
    <lineage>
        <taxon>Eukaryota</taxon>
        <taxon>Metamonada</taxon>
        <taxon>Preaxostyla</taxon>
        <taxon>Oxymonadida</taxon>
        <taxon>Streblomastigidae</taxon>
        <taxon>Streblomastix</taxon>
    </lineage>
</organism>
<gene>
    <name evidence="1" type="ORF">EZS28_008685</name>
</gene>
<dbReference type="Proteomes" id="UP000324800">
    <property type="component" value="Unassembled WGS sequence"/>
</dbReference>
<accession>A0A5J4WLG4</accession>
<dbReference type="SUPFAM" id="SSF56672">
    <property type="entry name" value="DNA/RNA polymerases"/>
    <property type="match status" value="1"/>
</dbReference>
<reference evidence="1 2" key="1">
    <citation type="submission" date="2019-03" db="EMBL/GenBank/DDBJ databases">
        <title>Single cell metagenomics reveals metabolic interactions within the superorganism composed of flagellate Streblomastix strix and complex community of Bacteroidetes bacteria on its surface.</title>
        <authorList>
            <person name="Treitli S.C."/>
            <person name="Kolisko M."/>
            <person name="Husnik F."/>
            <person name="Keeling P."/>
            <person name="Hampl V."/>
        </authorList>
    </citation>
    <scope>NUCLEOTIDE SEQUENCE [LARGE SCALE GENOMIC DNA]</scope>
    <source>
        <strain evidence="1">ST1C</strain>
    </source>
</reference>
<dbReference type="OrthoDB" id="420169at2759"/>
<dbReference type="Gene3D" id="3.10.10.10">
    <property type="entry name" value="HIV Type 1 Reverse Transcriptase, subunit A, domain 1"/>
    <property type="match status" value="1"/>
</dbReference>
<evidence type="ECO:0000313" key="2">
    <source>
        <dbReference type="Proteomes" id="UP000324800"/>
    </source>
</evidence>
<dbReference type="AlphaFoldDB" id="A0A5J4WLG4"/>
<protein>
    <submittedName>
        <fullName evidence="1">Uncharacterized protein</fullName>
    </submittedName>
</protein>
<dbReference type="EMBL" id="SNRW01001593">
    <property type="protein sequence ID" value="KAA6395790.1"/>
    <property type="molecule type" value="Genomic_DNA"/>
</dbReference>
<name>A0A5J4WLG4_9EUKA</name>